<gene>
    <name evidence="5" type="ORF">JYB88_18020</name>
</gene>
<dbReference type="InterPro" id="IPR003593">
    <property type="entry name" value="AAA+_ATPase"/>
</dbReference>
<dbReference type="InterPro" id="IPR003439">
    <property type="entry name" value="ABC_transporter-like_ATP-bd"/>
</dbReference>
<protein>
    <submittedName>
        <fullName evidence="5">ABC transporter ATP-binding protein</fullName>
    </submittedName>
</protein>
<dbReference type="PANTHER" id="PTHR42939:SF1">
    <property type="entry name" value="ABC TRANSPORTER ATP-BINDING PROTEIN ALBC-RELATED"/>
    <property type="match status" value="1"/>
</dbReference>
<proteinExistence type="predicted"/>
<dbReference type="SUPFAM" id="SSF52540">
    <property type="entry name" value="P-loop containing nucleoside triphosphate hydrolases"/>
    <property type="match status" value="1"/>
</dbReference>
<dbReference type="GO" id="GO:0005524">
    <property type="term" value="F:ATP binding"/>
    <property type="evidence" value="ECO:0007669"/>
    <property type="project" value="UniProtKB-KW"/>
</dbReference>
<dbReference type="Proteomes" id="UP000663281">
    <property type="component" value="Chromosome"/>
</dbReference>
<evidence type="ECO:0000256" key="2">
    <source>
        <dbReference type="ARBA" id="ARBA00022741"/>
    </source>
</evidence>
<sequence>MEMQTAEQPLLRVSGLRKGFDGKVALDGVDLVLEPGMVVGLLGKNGAGKTTLMRCILGLLSPDWGEISTLGQAPAAMSPALKSRIGYVPQQHFGYEGFNVERALALHASFYPEWDKQLEQAWVTRFGLDPKAQVTKLSVGQRQSLAIIMAMAYRPQLLILDEPVASLDPSARRRFMADLFELALESGSAVLFSSHITSDLERVASHVALLRDGKLLLMRDLDGLRESLRLLTIKEGCSLPPGLTQLSRNGNRVLVEGFDGDAFAGLLHAEPVNLEQLFMELHP</sequence>
<dbReference type="SMART" id="SM00382">
    <property type="entry name" value="AAA"/>
    <property type="match status" value="1"/>
</dbReference>
<keyword evidence="6" id="KW-1185">Reference proteome</keyword>
<dbReference type="Pfam" id="PF00005">
    <property type="entry name" value="ABC_tran"/>
    <property type="match status" value="1"/>
</dbReference>
<keyword evidence="1" id="KW-0813">Transport</keyword>
<dbReference type="CDD" id="cd03230">
    <property type="entry name" value="ABC_DR_subfamily_A"/>
    <property type="match status" value="1"/>
</dbReference>
<organism evidence="5 6">
    <name type="scientific">Shewanella cyperi</name>
    <dbReference type="NCBI Taxonomy" id="2814292"/>
    <lineage>
        <taxon>Bacteria</taxon>
        <taxon>Pseudomonadati</taxon>
        <taxon>Pseudomonadota</taxon>
        <taxon>Gammaproteobacteria</taxon>
        <taxon>Alteromonadales</taxon>
        <taxon>Shewanellaceae</taxon>
        <taxon>Shewanella</taxon>
    </lineage>
</organism>
<accession>A0A974XKL4</accession>
<dbReference type="PANTHER" id="PTHR42939">
    <property type="entry name" value="ABC TRANSPORTER ATP-BINDING PROTEIN ALBC-RELATED"/>
    <property type="match status" value="1"/>
</dbReference>
<dbReference type="EMBL" id="CP071504">
    <property type="protein sequence ID" value="QSX30044.1"/>
    <property type="molecule type" value="Genomic_DNA"/>
</dbReference>
<evidence type="ECO:0000313" key="6">
    <source>
        <dbReference type="Proteomes" id="UP000663281"/>
    </source>
</evidence>
<dbReference type="Gene3D" id="3.40.50.300">
    <property type="entry name" value="P-loop containing nucleotide triphosphate hydrolases"/>
    <property type="match status" value="1"/>
</dbReference>
<reference evidence="5 6" key="1">
    <citation type="submission" date="2021-03" db="EMBL/GenBank/DDBJ databases">
        <title>Novel species identification of genus Shewanella.</title>
        <authorList>
            <person name="Liu G."/>
            <person name="Zhang Q."/>
        </authorList>
    </citation>
    <scope>NUCLEOTIDE SEQUENCE [LARGE SCALE GENOMIC DNA]</scope>
    <source>
        <strain evidence="5 6">FJAT-53726</strain>
    </source>
</reference>
<evidence type="ECO:0000256" key="3">
    <source>
        <dbReference type="ARBA" id="ARBA00022840"/>
    </source>
</evidence>
<keyword evidence="2" id="KW-0547">Nucleotide-binding</keyword>
<evidence type="ECO:0000256" key="1">
    <source>
        <dbReference type="ARBA" id="ARBA00022448"/>
    </source>
</evidence>
<dbReference type="PROSITE" id="PS50893">
    <property type="entry name" value="ABC_TRANSPORTER_2"/>
    <property type="match status" value="1"/>
</dbReference>
<dbReference type="InterPro" id="IPR027417">
    <property type="entry name" value="P-loop_NTPase"/>
</dbReference>
<dbReference type="AlphaFoldDB" id="A0A974XKL4"/>
<evidence type="ECO:0000313" key="5">
    <source>
        <dbReference type="EMBL" id="QSX30044.1"/>
    </source>
</evidence>
<dbReference type="KEGG" id="scyp:JYB88_18020"/>
<feature type="domain" description="ABC transporter" evidence="4">
    <location>
        <begin position="11"/>
        <end position="237"/>
    </location>
</feature>
<name>A0A974XKL4_9GAMM</name>
<evidence type="ECO:0000259" key="4">
    <source>
        <dbReference type="PROSITE" id="PS50893"/>
    </source>
</evidence>
<dbReference type="InterPro" id="IPR051782">
    <property type="entry name" value="ABC_Transporter_VariousFunc"/>
</dbReference>
<dbReference type="GO" id="GO:0016887">
    <property type="term" value="F:ATP hydrolysis activity"/>
    <property type="evidence" value="ECO:0007669"/>
    <property type="project" value="InterPro"/>
</dbReference>
<keyword evidence="3 5" id="KW-0067">ATP-binding</keyword>